<keyword evidence="4" id="KW-1185">Reference proteome</keyword>
<dbReference type="STRING" id="1045774.SAMN05421872_109239"/>
<keyword evidence="3" id="KW-0808">Transferase</keyword>
<proteinExistence type="predicted"/>
<dbReference type="RefSeq" id="WP_090859118.1">
    <property type="nucleotide sequence ID" value="NZ_FMZM01000009.1"/>
</dbReference>
<evidence type="ECO:0000313" key="4">
    <source>
        <dbReference type="Proteomes" id="UP000199034"/>
    </source>
</evidence>
<dbReference type="Pfam" id="PF13581">
    <property type="entry name" value="HATPase_c_2"/>
    <property type="match status" value="1"/>
</dbReference>
<evidence type="ECO:0000256" key="1">
    <source>
        <dbReference type="ARBA" id="ARBA00022527"/>
    </source>
</evidence>
<dbReference type="InterPro" id="IPR036890">
    <property type="entry name" value="HATPase_C_sf"/>
</dbReference>
<dbReference type="InterPro" id="IPR003594">
    <property type="entry name" value="HATPase_dom"/>
</dbReference>
<evidence type="ECO:0000259" key="2">
    <source>
        <dbReference type="Pfam" id="PF13581"/>
    </source>
</evidence>
<dbReference type="OrthoDB" id="4088450at2"/>
<gene>
    <name evidence="3" type="ORF">SAMN05421872_109239</name>
</gene>
<keyword evidence="1" id="KW-0723">Serine/threonine-protein kinase</keyword>
<dbReference type="Gene3D" id="3.30.565.10">
    <property type="entry name" value="Histidine kinase-like ATPase, C-terminal domain"/>
    <property type="match status" value="1"/>
</dbReference>
<dbReference type="SUPFAM" id="SSF55874">
    <property type="entry name" value="ATPase domain of HSP90 chaperone/DNA topoisomerase II/histidine kinase"/>
    <property type="match status" value="1"/>
</dbReference>
<dbReference type="CDD" id="cd16936">
    <property type="entry name" value="HATPase_RsbW-like"/>
    <property type="match status" value="1"/>
</dbReference>
<dbReference type="PANTHER" id="PTHR35526:SF3">
    <property type="entry name" value="ANTI-SIGMA-F FACTOR RSBW"/>
    <property type="match status" value="1"/>
</dbReference>
<sequence>MTLTAERPLDARTILVLPAADRVTGIARRVMSHQLTEHGARRDLIEDAELVLSELVTNALQHGSSSPDEDLEVSWALTAGRLRLSVLDGGTAGDLFAGVASDESLSGRGLAIVDCLCEQWSVDHEGGTRVTAELASAV</sequence>
<keyword evidence="3" id="KW-0418">Kinase</keyword>
<dbReference type="AlphaFoldDB" id="A0A1G6WBX1"/>
<evidence type="ECO:0000313" key="3">
    <source>
        <dbReference type="EMBL" id="SDD63318.1"/>
    </source>
</evidence>
<dbReference type="EMBL" id="FMZM01000009">
    <property type="protein sequence ID" value="SDD63318.1"/>
    <property type="molecule type" value="Genomic_DNA"/>
</dbReference>
<accession>A0A1G6WBX1</accession>
<dbReference type="InterPro" id="IPR050267">
    <property type="entry name" value="Anti-sigma-factor_SerPK"/>
</dbReference>
<name>A0A1G6WBX1_9ACTN</name>
<organism evidence="3 4">
    <name type="scientific">Nocardioides lianchengensis</name>
    <dbReference type="NCBI Taxonomy" id="1045774"/>
    <lineage>
        <taxon>Bacteria</taxon>
        <taxon>Bacillati</taxon>
        <taxon>Actinomycetota</taxon>
        <taxon>Actinomycetes</taxon>
        <taxon>Propionibacteriales</taxon>
        <taxon>Nocardioidaceae</taxon>
        <taxon>Nocardioides</taxon>
    </lineage>
</organism>
<dbReference type="GO" id="GO:0004674">
    <property type="term" value="F:protein serine/threonine kinase activity"/>
    <property type="evidence" value="ECO:0007669"/>
    <property type="project" value="UniProtKB-KW"/>
</dbReference>
<reference evidence="3 4" key="1">
    <citation type="submission" date="2016-10" db="EMBL/GenBank/DDBJ databases">
        <authorList>
            <person name="de Groot N.N."/>
        </authorList>
    </citation>
    <scope>NUCLEOTIDE SEQUENCE [LARGE SCALE GENOMIC DNA]</scope>
    <source>
        <strain evidence="3 4">CGMCC 4.6858</strain>
    </source>
</reference>
<dbReference type="Proteomes" id="UP000199034">
    <property type="component" value="Unassembled WGS sequence"/>
</dbReference>
<dbReference type="PANTHER" id="PTHR35526">
    <property type="entry name" value="ANTI-SIGMA-F FACTOR RSBW-RELATED"/>
    <property type="match status" value="1"/>
</dbReference>
<protein>
    <submittedName>
        <fullName evidence="3">Anti-sigma regulatory factor (Ser/Thr protein kinase)</fullName>
    </submittedName>
</protein>
<feature type="domain" description="Histidine kinase/HSP90-like ATPase" evidence="2">
    <location>
        <begin position="21"/>
        <end position="132"/>
    </location>
</feature>